<dbReference type="SUPFAM" id="SSF74653">
    <property type="entry name" value="TolA/TonB C-terminal domain"/>
    <property type="match status" value="2"/>
</dbReference>
<evidence type="ECO:0000256" key="4">
    <source>
        <dbReference type="ARBA" id="ARBA00022475"/>
    </source>
</evidence>
<keyword evidence="7" id="KW-0653">Protein transport</keyword>
<keyword evidence="6" id="KW-0812">Transmembrane</keyword>
<evidence type="ECO:0000256" key="2">
    <source>
        <dbReference type="ARBA" id="ARBA00006555"/>
    </source>
</evidence>
<dbReference type="Proteomes" id="UP000187464">
    <property type="component" value="Chromosome I"/>
</dbReference>
<dbReference type="GO" id="GO:0015891">
    <property type="term" value="P:siderophore transport"/>
    <property type="evidence" value="ECO:0007669"/>
    <property type="project" value="InterPro"/>
</dbReference>
<accession>A0A1R3T271</accession>
<dbReference type="InterPro" id="IPR003538">
    <property type="entry name" value="TonB"/>
</dbReference>
<dbReference type="Pfam" id="PF03544">
    <property type="entry name" value="TonB_C"/>
    <property type="match status" value="2"/>
</dbReference>
<dbReference type="PANTHER" id="PTHR33446">
    <property type="entry name" value="PROTEIN TONB-RELATED"/>
    <property type="match status" value="1"/>
</dbReference>
<dbReference type="PANTHER" id="PTHR33446:SF2">
    <property type="entry name" value="PROTEIN TONB"/>
    <property type="match status" value="1"/>
</dbReference>
<name>A0A1R3T271_9BACT</name>
<dbReference type="GO" id="GO:0030288">
    <property type="term" value="C:outer membrane-bounded periplasmic space"/>
    <property type="evidence" value="ECO:0007669"/>
    <property type="project" value="InterPro"/>
</dbReference>
<evidence type="ECO:0000256" key="9">
    <source>
        <dbReference type="ARBA" id="ARBA00023136"/>
    </source>
</evidence>
<dbReference type="KEGG" id="psac:PSM36_2396"/>
<dbReference type="Gene3D" id="3.30.1150.10">
    <property type="match status" value="2"/>
</dbReference>
<protein>
    <submittedName>
        <fullName evidence="11">Gram-negative bacterial TonB protein C-terminal</fullName>
    </submittedName>
</protein>
<dbReference type="GO" id="GO:0031992">
    <property type="term" value="F:energy transducer activity"/>
    <property type="evidence" value="ECO:0007669"/>
    <property type="project" value="InterPro"/>
</dbReference>
<dbReference type="InterPro" id="IPR037682">
    <property type="entry name" value="TonB_C"/>
</dbReference>
<evidence type="ECO:0000256" key="3">
    <source>
        <dbReference type="ARBA" id="ARBA00022448"/>
    </source>
</evidence>
<evidence type="ECO:0000256" key="1">
    <source>
        <dbReference type="ARBA" id="ARBA00004383"/>
    </source>
</evidence>
<keyword evidence="3" id="KW-0813">Transport</keyword>
<evidence type="ECO:0000259" key="10">
    <source>
        <dbReference type="PROSITE" id="PS52015"/>
    </source>
</evidence>
<dbReference type="EMBL" id="LT605205">
    <property type="protein sequence ID" value="SCD21200.1"/>
    <property type="molecule type" value="Genomic_DNA"/>
</dbReference>
<keyword evidence="12" id="KW-1185">Reference proteome</keyword>
<dbReference type="NCBIfam" id="TIGR01352">
    <property type="entry name" value="tonB_Cterm"/>
    <property type="match status" value="2"/>
</dbReference>
<dbReference type="InterPro" id="IPR051045">
    <property type="entry name" value="TonB-dependent_transducer"/>
</dbReference>
<keyword evidence="5" id="KW-0997">Cell inner membrane</keyword>
<proteinExistence type="inferred from homology"/>
<sequence length="283" mass="31810">MSIPKFLFVFFACIFIGGFVAEHSVVMAQDAPVSNSDKIFEEPDIIPIYPGGTSEMHRFIANTLKYPEDARERKAQGLVVYTFVVEKDGTLSNFNIIHRADPLLNEEALRILQAMPPWRPARHKGEIVRSETYVPMYFRLNQNAVASGKPVQPARNYSKTKPEIIENNTIYTIVDKMPQYTYGESGLSAFIARNIRYPREARQEGIEGRILCSFIVASDGSISNIEVVDGPDKALNEEAIRVLGLMPKWIPGENNGEKVHVKCLLPIDFVIDEDPIPPLTSNE</sequence>
<comment type="subcellular location">
    <subcellularLocation>
        <location evidence="1">Cell inner membrane</location>
        <topology evidence="1">Single-pass membrane protein</topology>
        <orientation evidence="1">Periplasmic side</orientation>
    </subcellularLocation>
</comment>
<dbReference type="GO" id="GO:0015031">
    <property type="term" value="P:protein transport"/>
    <property type="evidence" value="ECO:0007669"/>
    <property type="project" value="UniProtKB-KW"/>
</dbReference>
<comment type="similarity">
    <text evidence="2">Belongs to the TonB family.</text>
</comment>
<dbReference type="InterPro" id="IPR006260">
    <property type="entry name" value="TonB/TolA_C"/>
</dbReference>
<evidence type="ECO:0000313" key="11">
    <source>
        <dbReference type="EMBL" id="SCD21200.1"/>
    </source>
</evidence>
<feature type="domain" description="TonB C-terminal" evidence="10">
    <location>
        <begin position="51"/>
        <end position="147"/>
    </location>
</feature>
<dbReference type="PROSITE" id="PS52015">
    <property type="entry name" value="TONB_CTD"/>
    <property type="match status" value="2"/>
</dbReference>
<dbReference type="AlphaFoldDB" id="A0A1R3T271"/>
<evidence type="ECO:0000256" key="5">
    <source>
        <dbReference type="ARBA" id="ARBA00022519"/>
    </source>
</evidence>
<evidence type="ECO:0000256" key="8">
    <source>
        <dbReference type="ARBA" id="ARBA00022989"/>
    </source>
</evidence>
<dbReference type="GO" id="GO:0098797">
    <property type="term" value="C:plasma membrane protein complex"/>
    <property type="evidence" value="ECO:0007669"/>
    <property type="project" value="TreeGrafter"/>
</dbReference>
<keyword evidence="9" id="KW-0472">Membrane</keyword>
<evidence type="ECO:0000313" key="12">
    <source>
        <dbReference type="Proteomes" id="UP000187464"/>
    </source>
</evidence>
<evidence type="ECO:0000256" key="7">
    <source>
        <dbReference type="ARBA" id="ARBA00022927"/>
    </source>
</evidence>
<gene>
    <name evidence="11" type="ORF">PSM36_2396</name>
</gene>
<reference evidence="12" key="1">
    <citation type="submission" date="2016-08" db="EMBL/GenBank/DDBJ databases">
        <authorList>
            <person name="Wibberg D."/>
        </authorList>
    </citation>
    <scope>NUCLEOTIDE SEQUENCE [LARGE SCALE GENOMIC DNA]</scope>
</reference>
<dbReference type="GO" id="GO:0055085">
    <property type="term" value="P:transmembrane transport"/>
    <property type="evidence" value="ECO:0007669"/>
    <property type="project" value="InterPro"/>
</dbReference>
<keyword evidence="4" id="KW-1003">Cell membrane</keyword>
<dbReference type="STRING" id="1642647.PSM36_2396"/>
<keyword evidence="8" id="KW-1133">Transmembrane helix</keyword>
<feature type="domain" description="TonB C-terminal" evidence="10">
    <location>
        <begin position="182"/>
        <end position="278"/>
    </location>
</feature>
<dbReference type="PRINTS" id="PR01374">
    <property type="entry name" value="TONBPROTEIN"/>
</dbReference>
<evidence type="ECO:0000256" key="6">
    <source>
        <dbReference type="ARBA" id="ARBA00022692"/>
    </source>
</evidence>
<organism evidence="11 12">
    <name type="scientific">Proteiniphilum saccharofermentans</name>
    <dbReference type="NCBI Taxonomy" id="1642647"/>
    <lineage>
        <taxon>Bacteria</taxon>
        <taxon>Pseudomonadati</taxon>
        <taxon>Bacteroidota</taxon>
        <taxon>Bacteroidia</taxon>
        <taxon>Bacteroidales</taxon>
        <taxon>Dysgonomonadaceae</taxon>
        <taxon>Proteiniphilum</taxon>
    </lineage>
</organism>